<dbReference type="InterPro" id="IPR001604">
    <property type="entry name" value="Endo_G_ENPP1-like_dom"/>
</dbReference>
<evidence type="ECO:0000313" key="12">
    <source>
        <dbReference type="EMBL" id="BDU70166.1"/>
    </source>
</evidence>
<evidence type="ECO:0000313" key="13">
    <source>
        <dbReference type="Proteomes" id="UP001242010"/>
    </source>
</evidence>
<keyword evidence="7" id="KW-0460">Magnesium</keyword>
<evidence type="ECO:0000256" key="8">
    <source>
        <dbReference type="SAM" id="MobiDB-lite"/>
    </source>
</evidence>
<feature type="region of interest" description="Disordered" evidence="8">
    <location>
        <begin position="30"/>
        <end position="59"/>
    </location>
</feature>
<proteinExistence type="inferred from homology"/>
<gene>
    <name evidence="12" type="ORF">GETHOR_22670</name>
</gene>
<keyword evidence="4" id="KW-0479">Metal-binding</keyword>
<dbReference type="InterPro" id="IPR044925">
    <property type="entry name" value="His-Me_finger_sf"/>
</dbReference>
<reference evidence="13" key="1">
    <citation type="journal article" date="2023" name="Int. J. Syst. Evol. Microbiol.">
        <title>Mesoterricola silvestris gen. nov., sp. nov., Mesoterricola sediminis sp. nov., Geothrix oryzae sp. nov., Geothrix edaphica sp. nov., Geothrix rubra sp. nov., and Geothrix limicola sp. nov., six novel members of Acidobacteriota isolated from soils.</title>
        <authorList>
            <person name="Itoh H."/>
            <person name="Sugisawa Y."/>
            <person name="Mise K."/>
            <person name="Xu Z."/>
            <person name="Kuniyasu M."/>
            <person name="Ushijima N."/>
            <person name="Kawano K."/>
            <person name="Kobayashi E."/>
            <person name="Shiratori Y."/>
            <person name="Masuda Y."/>
            <person name="Senoo K."/>
        </authorList>
    </citation>
    <scope>NUCLEOTIDE SEQUENCE [LARGE SCALE GENOMIC DNA]</scope>
    <source>
        <strain evidence="13">Red222</strain>
    </source>
</reference>
<dbReference type="InterPro" id="IPR035986">
    <property type="entry name" value="PKD_dom_sf"/>
</dbReference>
<evidence type="ECO:0000256" key="6">
    <source>
        <dbReference type="ARBA" id="ARBA00022801"/>
    </source>
</evidence>
<dbReference type="Pfam" id="PF01223">
    <property type="entry name" value="Endonuclease_NS"/>
    <property type="match status" value="1"/>
</dbReference>
<dbReference type="SUPFAM" id="SSF48726">
    <property type="entry name" value="Immunoglobulin"/>
    <property type="match status" value="3"/>
</dbReference>
<dbReference type="Gene3D" id="3.40.570.10">
    <property type="entry name" value="Extracellular Endonuclease, subunit A"/>
    <property type="match status" value="1"/>
</dbReference>
<dbReference type="RefSeq" id="WP_286353884.1">
    <property type="nucleotide sequence ID" value="NZ_AP027079.1"/>
</dbReference>
<dbReference type="InterPro" id="IPR013783">
    <property type="entry name" value="Ig-like_fold"/>
</dbReference>
<dbReference type="InterPro" id="IPR018524">
    <property type="entry name" value="DNA/RNA_endonuclease_AS"/>
</dbReference>
<dbReference type="InterPro" id="IPR003599">
    <property type="entry name" value="Ig_sub"/>
</dbReference>
<keyword evidence="9" id="KW-0732">Signal</keyword>
<dbReference type="Gene3D" id="2.60.40.10">
    <property type="entry name" value="Immunoglobulins"/>
    <property type="match status" value="5"/>
</dbReference>
<dbReference type="InterPro" id="IPR022409">
    <property type="entry name" value="PKD/Chitinase_dom"/>
</dbReference>
<organism evidence="12 13">
    <name type="scientific">Geothrix oryzae</name>
    <dbReference type="NCBI Taxonomy" id="2927975"/>
    <lineage>
        <taxon>Bacteria</taxon>
        <taxon>Pseudomonadati</taxon>
        <taxon>Acidobacteriota</taxon>
        <taxon>Holophagae</taxon>
        <taxon>Holophagales</taxon>
        <taxon>Holophagaceae</taxon>
        <taxon>Geothrix</taxon>
    </lineage>
</organism>
<dbReference type="SMART" id="SM00409">
    <property type="entry name" value="IG"/>
    <property type="match status" value="2"/>
</dbReference>
<dbReference type="EMBL" id="AP027079">
    <property type="protein sequence ID" value="BDU70166.1"/>
    <property type="molecule type" value="Genomic_DNA"/>
</dbReference>
<comment type="cofactor">
    <cofactor evidence="1">
        <name>Mg(2+)</name>
        <dbReference type="ChEBI" id="CHEBI:18420"/>
    </cofactor>
</comment>
<dbReference type="Pfam" id="PF17963">
    <property type="entry name" value="Big_9"/>
    <property type="match status" value="1"/>
</dbReference>
<evidence type="ECO:0000256" key="2">
    <source>
        <dbReference type="ARBA" id="ARBA00010052"/>
    </source>
</evidence>
<evidence type="ECO:0000259" key="10">
    <source>
        <dbReference type="PROSITE" id="PS50093"/>
    </source>
</evidence>
<comment type="similarity">
    <text evidence="2">Belongs to the DNA/RNA non-specific endonuclease family.</text>
</comment>
<evidence type="ECO:0000259" key="11">
    <source>
        <dbReference type="PROSITE" id="PS50835"/>
    </source>
</evidence>
<dbReference type="InterPro" id="IPR040255">
    <property type="entry name" value="Non-specific_endonuclease"/>
</dbReference>
<dbReference type="SMART" id="SM00477">
    <property type="entry name" value="NUC"/>
    <property type="match status" value="1"/>
</dbReference>
<dbReference type="PANTHER" id="PTHR13966">
    <property type="entry name" value="ENDONUCLEASE RELATED"/>
    <property type="match status" value="1"/>
</dbReference>
<protein>
    <recommendedName>
        <fullName evidence="14">PKD domain-containing protein</fullName>
    </recommendedName>
</protein>
<dbReference type="InterPro" id="IPR007110">
    <property type="entry name" value="Ig-like_dom"/>
</dbReference>
<dbReference type="Pfam" id="PF18911">
    <property type="entry name" value="PKD_4"/>
    <property type="match status" value="1"/>
</dbReference>
<dbReference type="SMART" id="SM00892">
    <property type="entry name" value="Endonuclease_NS"/>
    <property type="match status" value="1"/>
</dbReference>
<dbReference type="InterPro" id="IPR036179">
    <property type="entry name" value="Ig-like_dom_sf"/>
</dbReference>
<dbReference type="PROSITE" id="PS50093">
    <property type="entry name" value="PKD"/>
    <property type="match status" value="1"/>
</dbReference>
<evidence type="ECO:0000256" key="7">
    <source>
        <dbReference type="ARBA" id="ARBA00022842"/>
    </source>
</evidence>
<dbReference type="SUPFAM" id="SSF54060">
    <property type="entry name" value="His-Me finger endonucleases"/>
    <property type="match status" value="1"/>
</dbReference>
<dbReference type="Proteomes" id="UP001242010">
    <property type="component" value="Chromosome"/>
</dbReference>
<evidence type="ECO:0000256" key="3">
    <source>
        <dbReference type="ARBA" id="ARBA00022722"/>
    </source>
</evidence>
<dbReference type="InterPro" id="IPR020821">
    <property type="entry name" value="ENPP1-3/EXOG-like_nuc-like"/>
</dbReference>
<dbReference type="InterPro" id="IPR000601">
    <property type="entry name" value="PKD_dom"/>
</dbReference>
<feature type="signal peptide" evidence="9">
    <location>
        <begin position="1"/>
        <end position="28"/>
    </location>
</feature>
<evidence type="ECO:0000256" key="5">
    <source>
        <dbReference type="ARBA" id="ARBA00022759"/>
    </source>
</evidence>
<dbReference type="PANTHER" id="PTHR13966:SF5">
    <property type="entry name" value="ENDONUCLEASE G, MITOCHONDRIAL"/>
    <property type="match status" value="1"/>
</dbReference>
<dbReference type="PROSITE" id="PS50835">
    <property type="entry name" value="IG_LIKE"/>
    <property type="match status" value="1"/>
</dbReference>
<feature type="domain" description="PKD" evidence="10">
    <location>
        <begin position="631"/>
        <end position="696"/>
    </location>
</feature>
<dbReference type="PROSITE" id="PS01070">
    <property type="entry name" value="NUCLEASE_NON_SPEC"/>
    <property type="match status" value="1"/>
</dbReference>
<dbReference type="SUPFAM" id="SSF49299">
    <property type="entry name" value="PKD domain"/>
    <property type="match status" value="1"/>
</dbReference>
<dbReference type="SMART" id="SM00089">
    <property type="entry name" value="PKD"/>
    <property type="match status" value="1"/>
</dbReference>
<keyword evidence="13" id="KW-1185">Reference proteome</keyword>
<keyword evidence="3" id="KW-0540">Nuclease</keyword>
<sequence>MTIHLRLGRRALCLALLGGLALTPWAQAHPLPSSERSERGAGDEQAPPSARGNQTHKASHIKILSQPLSQTKVLGEPAVFTVVAEGKPRRLHYQWWKDGRRVGQDAPNYLIPATEAQHAGAYAVTVRNPTGSVTSDPAVLTVNFPPTITLQPVSQTVDQGMGVTFTVAAGAEGGAALGYQWRKDGAPIPGATAATFSLAATAAADAGSYEAVVSSLLNGTVASITSLPAILKVNLPPTILVQPKTQTVRPPDAVTFTVTARANNGGSLAYAWKKNGALLDGATSASYTVPSTEFALNADTYSVSVSEGNLGTESGPVQALASVPAPTYAGDPIPVPSRPLTVLPSLHVDPVQFPNGAFRLGYDETLKNPVWTAYVNFPVKSPYPNSTADYKADGRLEAPQVGKDDYTGIYTGGAGFPDSYDRGHQVPRADVSYRYTPVAGDDATIMSNLVPQISQFNQQTWQKLEDAIGGTQGGATNGLTSFKGRVWVYTGSVFPVTPTWWNSKVTPGLRIAIPEACYKIVLHEKTPGHPEVLALLLPNTWGLANSTATLTGYVTSVARIESLTGLNFFPQLAAVAPDLDIPTWKATVDVRGWKVPFEQATGPNVHMIQPSYDTTVEVGSTVIFEGAATPGASAGTAIAAASWTFGDASPSSTGFSTAHQYASAGSFQATFTASDDLGTSNTLTRVIRVIPPASSNEAPTTAPAVLENQAATTGQALTVAFTVVDDRTLAGLVKVAAVSDNATLLPTSGIQTTNASGAVTLRLAPAAGQEGTATVTVTLTDGDGATSTRTFLLTVKAAATNTLVETFEAGTKTAYAAANVTFASGVWTLADALVGTSASDPKSDLKSIRVRNGVVTMAFDWPKGAQTVSVNHAKYGTDANSTWELYYSVDSGSTWTLAGPAVTSSTTALSPAVFALNQPGPIRFEFRKVGGTTTRFNLDDFRIQGY</sequence>
<accession>A0ABM8DT21</accession>
<evidence type="ECO:0000256" key="1">
    <source>
        <dbReference type="ARBA" id="ARBA00001946"/>
    </source>
</evidence>
<keyword evidence="6" id="KW-0378">Hydrolase</keyword>
<keyword evidence="5" id="KW-0255">Endonuclease</keyword>
<dbReference type="CDD" id="cd00146">
    <property type="entry name" value="PKD"/>
    <property type="match status" value="1"/>
</dbReference>
<name>A0ABM8DT21_9BACT</name>
<evidence type="ECO:0008006" key="14">
    <source>
        <dbReference type="Google" id="ProtNLM"/>
    </source>
</evidence>
<feature type="chain" id="PRO_5047198943" description="PKD domain-containing protein" evidence="9">
    <location>
        <begin position="29"/>
        <end position="946"/>
    </location>
</feature>
<evidence type="ECO:0000256" key="4">
    <source>
        <dbReference type="ARBA" id="ARBA00022723"/>
    </source>
</evidence>
<evidence type="ECO:0000256" key="9">
    <source>
        <dbReference type="SAM" id="SignalP"/>
    </source>
</evidence>
<feature type="domain" description="Ig-like" evidence="11">
    <location>
        <begin position="146"/>
        <end position="228"/>
    </location>
</feature>
<dbReference type="InterPro" id="IPR044929">
    <property type="entry name" value="DNA/RNA_non-sp_Endonuclease_sf"/>
</dbReference>